<evidence type="ECO:0000256" key="10">
    <source>
        <dbReference type="ARBA" id="ARBA00023322"/>
    </source>
</evidence>
<dbReference type="GO" id="GO:0003100">
    <property type="term" value="P:regulation of systemic arterial blood pressure by endothelin"/>
    <property type="evidence" value="ECO:0007669"/>
    <property type="project" value="TreeGrafter"/>
</dbReference>
<evidence type="ECO:0000256" key="9">
    <source>
        <dbReference type="ARBA" id="ARBA00023259"/>
    </source>
</evidence>
<dbReference type="Pfam" id="PF00322">
    <property type="entry name" value="Endothelin"/>
    <property type="match status" value="1"/>
</dbReference>
<dbReference type="PANTHER" id="PTHR13874">
    <property type="entry name" value="ENDOTHELIN"/>
    <property type="match status" value="1"/>
</dbReference>
<keyword evidence="7" id="KW-0838">Vasoactive</keyword>
<comment type="similarity">
    <text evidence="3">Belongs to the endothelin/sarafotoxin family.</text>
</comment>
<reference evidence="14" key="2">
    <citation type="submission" date="2025-09" db="UniProtKB">
        <authorList>
            <consortium name="Ensembl"/>
        </authorList>
    </citation>
    <scope>IDENTIFICATION</scope>
</reference>
<dbReference type="GO" id="GO:0014826">
    <property type="term" value="P:vein smooth muscle contraction"/>
    <property type="evidence" value="ECO:0007669"/>
    <property type="project" value="TreeGrafter"/>
</dbReference>
<dbReference type="GO" id="GO:0005615">
    <property type="term" value="C:extracellular space"/>
    <property type="evidence" value="ECO:0007669"/>
    <property type="project" value="TreeGrafter"/>
</dbReference>
<feature type="domain" description="Endothelin-like toxin" evidence="13">
    <location>
        <begin position="89"/>
        <end position="110"/>
    </location>
</feature>
<evidence type="ECO:0000256" key="2">
    <source>
        <dbReference type="ARBA" id="ARBA00004613"/>
    </source>
</evidence>
<accession>A0A8D2KT71</accession>
<dbReference type="GO" id="GO:0006874">
    <property type="term" value="P:intracellular calcium ion homeostasis"/>
    <property type="evidence" value="ECO:0007669"/>
    <property type="project" value="TreeGrafter"/>
</dbReference>
<sequence>MWPVHAFSSYSPFPASSACLNQSLIPCPSLSPLTCRLLAAHLSSPAASQQQQQQQWAEVPQLPGEHWQRKGSGLEKATGSGEAHRRAKRCTCFTYKDKECVYYCHLDIIWINTPERTVPYGLANYRGGFRGRRSTGQHRKSVHSSERAPSRCACTDRCDEPCMRFCTMTQSGQKCRTDKRSAFSQCNA</sequence>
<evidence type="ECO:0000256" key="3">
    <source>
        <dbReference type="ARBA" id="ARBA00010959"/>
    </source>
</evidence>
<protein>
    <recommendedName>
        <fullName evidence="11">Endothelin-3</fullName>
    </recommendedName>
    <alternativeName>
        <fullName evidence="12">Preproendothelin-3</fullName>
    </alternativeName>
</protein>
<dbReference type="InterPro" id="IPR020475">
    <property type="entry name" value="Endothelin"/>
</dbReference>
<evidence type="ECO:0000256" key="12">
    <source>
        <dbReference type="ARBA" id="ARBA00041850"/>
    </source>
</evidence>
<dbReference type="Proteomes" id="UP000694545">
    <property type="component" value="Unplaced"/>
</dbReference>
<keyword evidence="8" id="KW-1015">Disulfide bond</keyword>
<dbReference type="GO" id="GO:0019229">
    <property type="term" value="P:regulation of vasoconstriction"/>
    <property type="evidence" value="ECO:0007669"/>
    <property type="project" value="InterPro"/>
</dbReference>
<dbReference type="PROSITE" id="PS00270">
    <property type="entry name" value="ENDOTHELIN"/>
    <property type="match status" value="2"/>
</dbReference>
<keyword evidence="5" id="KW-0123">Cardiotoxin</keyword>
<dbReference type="SMART" id="SM00272">
    <property type="entry name" value="END"/>
    <property type="match status" value="2"/>
</dbReference>
<organism evidence="14 15">
    <name type="scientific">Varanus komodoensis</name>
    <name type="common">Komodo dragon</name>
    <dbReference type="NCBI Taxonomy" id="61221"/>
    <lineage>
        <taxon>Eukaryota</taxon>
        <taxon>Metazoa</taxon>
        <taxon>Chordata</taxon>
        <taxon>Craniata</taxon>
        <taxon>Vertebrata</taxon>
        <taxon>Euteleostomi</taxon>
        <taxon>Lepidosauria</taxon>
        <taxon>Squamata</taxon>
        <taxon>Bifurcata</taxon>
        <taxon>Unidentata</taxon>
        <taxon>Episquamata</taxon>
        <taxon>Toxicofera</taxon>
        <taxon>Anguimorpha</taxon>
        <taxon>Paleoanguimorpha</taxon>
        <taxon>Varanoidea</taxon>
        <taxon>Varanidae</taxon>
        <taxon>Varanus</taxon>
    </lineage>
</organism>
<dbReference type="Ensembl" id="ENSVKKT00000005554.1">
    <property type="protein sequence ID" value="ENSVKKP00000005400.1"/>
    <property type="gene ID" value="ENSVKKG00000003967.1"/>
</dbReference>
<comment type="function">
    <text evidence="1">Endothelins are endothelium-derived vasoconstrictor peptides.</text>
</comment>
<keyword evidence="9" id="KW-1213">G-protein coupled receptor impairing toxin</keyword>
<evidence type="ECO:0000256" key="5">
    <source>
        <dbReference type="ARBA" id="ARBA00022582"/>
    </source>
</evidence>
<proteinExistence type="inferred from homology"/>
<comment type="subcellular location">
    <subcellularLocation>
        <location evidence="2">Secreted</location>
    </subcellularLocation>
</comment>
<evidence type="ECO:0000313" key="15">
    <source>
        <dbReference type="Proteomes" id="UP000694545"/>
    </source>
</evidence>
<reference evidence="14" key="1">
    <citation type="submission" date="2025-08" db="UniProtKB">
        <authorList>
            <consortium name="Ensembl"/>
        </authorList>
    </citation>
    <scope>IDENTIFICATION</scope>
</reference>
<evidence type="ECO:0000313" key="14">
    <source>
        <dbReference type="Ensembl" id="ENSVKKP00000005400.1"/>
    </source>
</evidence>
<dbReference type="AlphaFoldDB" id="A0A8D2KT71"/>
<keyword evidence="10" id="KW-0839">Vasoconstrictor</keyword>
<evidence type="ECO:0000256" key="7">
    <source>
        <dbReference type="ARBA" id="ARBA00022858"/>
    </source>
</evidence>
<feature type="domain" description="Endothelin-like toxin" evidence="13">
    <location>
        <begin position="151"/>
        <end position="172"/>
    </location>
</feature>
<evidence type="ECO:0000256" key="6">
    <source>
        <dbReference type="ARBA" id="ARBA00022729"/>
    </source>
</evidence>
<keyword evidence="9" id="KW-0800">Toxin</keyword>
<evidence type="ECO:0000256" key="8">
    <source>
        <dbReference type="ARBA" id="ARBA00023157"/>
    </source>
</evidence>
<evidence type="ECO:0000259" key="13">
    <source>
        <dbReference type="SMART" id="SM00272"/>
    </source>
</evidence>
<evidence type="ECO:0000256" key="11">
    <source>
        <dbReference type="ARBA" id="ARBA00040198"/>
    </source>
</evidence>
<keyword evidence="6" id="KW-0732">Signal</keyword>
<evidence type="ECO:0000256" key="4">
    <source>
        <dbReference type="ARBA" id="ARBA00022525"/>
    </source>
</evidence>
<name>A0A8D2KT71_VARKO</name>
<keyword evidence="15" id="KW-1185">Reference proteome</keyword>
<dbReference type="GO" id="GO:0031708">
    <property type="term" value="F:endothelin B receptor binding"/>
    <property type="evidence" value="ECO:0007669"/>
    <property type="project" value="TreeGrafter"/>
</dbReference>
<dbReference type="InterPro" id="IPR001928">
    <property type="entry name" value="Endothln-like_toxin"/>
</dbReference>
<dbReference type="GO" id="GO:0005179">
    <property type="term" value="F:hormone activity"/>
    <property type="evidence" value="ECO:0007669"/>
    <property type="project" value="TreeGrafter"/>
</dbReference>
<evidence type="ECO:0000256" key="1">
    <source>
        <dbReference type="ARBA" id="ARBA00003023"/>
    </source>
</evidence>
<dbReference type="PANTHER" id="PTHR13874:SF11">
    <property type="entry name" value="ENDOTHELIN-3"/>
    <property type="match status" value="1"/>
</dbReference>
<dbReference type="InterPro" id="IPR019764">
    <property type="entry name" value="Endothelin_toxin_CS"/>
</dbReference>
<dbReference type="PRINTS" id="PR00365">
    <property type="entry name" value="ENDOTHELIN"/>
</dbReference>
<keyword evidence="4" id="KW-0964">Secreted</keyword>